<organism evidence="4 5">
    <name type="scientific">Xenorhabdus eapokensis</name>
    <dbReference type="NCBI Taxonomy" id="1873482"/>
    <lineage>
        <taxon>Bacteria</taxon>
        <taxon>Pseudomonadati</taxon>
        <taxon>Pseudomonadota</taxon>
        <taxon>Gammaproteobacteria</taxon>
        <taxon>Enterobacterales</taxon>
        <taxon>Morganellaceae</taxon>
        <taxon>Xenorhabdus</taxon>
    </lineage>
</organism>
<dbReference type="STRING" id="1873482.Xedl_02939"/>
<dbReference type="Pfam" id="PF04519">
    <property type="entry name" value="Bactofilin"/>
    <property type="match status" value="1"/>
</dbReference>
<reference evidence="4 5" key="1">
    <citation type="submission" date="2016-09" db="EMBL/GenBank/DDBJ databases">
        <title>Xenorhabdus thuongxuanensis sp. nov. and Xenorhabdus eapokensis sp. nov., isolated from Steinernema species.</title>
        <authorList>
            <person name="Kaempfer P."/>
            <person name="Tobias N.J."/>
            <person name="Phan Ke L."/>
            <person name="Bode H.B."/>
            <person name="Glaeser S.P."/>
        </authorList>
    </citation>
    <scope>NUCLEOTIDE SEQUENCE [LARGE SCALE GENOMIC DNA]</scope>
    <source>
        <strain evidence="4 5">DL20</strain>
    </source>
</reference>
<keyword evidence="5" id="KW-1185">Reference proteome</keyword>
<sequence length="222" mass="24561">MKMYRFSDNTFLCSVWLLWGIALGLYLYGAHFSCTITAILSLLALVFYFMKMKLRINAMFGKKTTEAAIASSTIPAMSVKPEEKKLPEAEIRPNTIIAKNSVFKGDVEMEGDIQIWGKVIGNIRVKGGAIRIMHAGKVEGELNAPEIIIDGHVEGTCCAETLDILEHGELRGISRCGSMSIRRGGLFFGQSEQVDNKKKSEMERVVSIKENQGDKPKVKSNA</sequence>
<feature type="compositionally biased region" description="Basic and acidic residues" evidence="2">
    <location>
        <begin position="194"/>
        <end position="222"/>
    </location>
</feature>
<name>A0A1Q5TLU8_9GAMM</name>
<evidence type="ECO:0000256" key="2">
    <source>
        <dbReference type="SAM" id="MobiDB-lite"/>
    </source>
</evidence>
<gene>
    <name evidence="4" type="ORF">Xedl_02939</name>
</gene>
<comment type="similarity">
    <text evidence="1">Belongs to the bactofilin family.</text>
</comment>
<feature type="region of interest" description="Disordered" evidence="2">
    <location>
        <begin position="193"/>
        <end position="222"/>
    </location>
</feature>
<dbReference type="Proteomes" id="UP000186268">
    <property type="component" value="Unassembled WGS sequence"/>
</dbReference>
<dbReference type="PANTHER" id="PTHR35024">
    <property type="entry name" value="HYPOTHETICAL CYTOSOLIC PROTEIN"/>
    <property type="match status" value="1"/>
</dbReference>
<dbReference type="InterPro" id="IPR007607">
    <property type="entry name" value="BacA/B"/>
</dbReference>
<proteinExistence type="inferred from homology"/>
<dbReference type="EMBL" id="MKGQ01000025">
    <property type="protein sequence ID" value="OKP01205.1"/>
    <property type="molecule type" value="Genomic_DNA"/>
</dbReference>
<keyword evidence="3" id="KW-0472">Membrane</keyword>
<evidence type="ECO:0000313" key="4">
    <source>
        <dbReference type="EMBL" id="OKP01205.1"/>
    </source>
</evidence>
<evidence type="ECO:0000256" key="1">
    <source>
        <dbReference type="ARBA" id="ARBA00044755"/>
    </source>
</evidence>
<keyword evidence="3" id="KW-0812">Transmembrane</keyword>
<evidence type="ECO:0000256" key="3">
    <source>
        <dbReference type="SAM" id="Phobius"/>
    </source>
</evidence>
<dbReference type="AlphaFoldDB" id="A0A1Q5TLU8"/>
<keyword evidence="3" id="KW-1133">Transmembrane helix</keyword>
<feature type="transmembrane region" description="Helical" evidence="3">
    <location>
        <begin position="35"/>
        <end position="54"/>
    </location>
</feature>
<dbReference type="PANTHER" id="PTHR35024:SF4">
    <property type="entry name" value="POLYMER-FORMING CYTOSKELETAL PROTEIN"/>
    <property type="match status" value="1"/>
</dbReference>
<evidence type="ECO:0000313" key="5">
    <source>
        <dbReference type="Proteomes" id="UP000186268"/>
    </source>
</evidence>
<comment type="caution">
    <text evidence="4">The sequence shown here is derived from an EMBL/GenBank/DDBJ whole genome shotgun (WGS) entry which is preliminary data.</text>
</comment>
<accession>A0A1Q5TLU8</accession>
<protein>
    <submittedName>
        <fullName evidence="4">Membrane protein</fullName>
    </submittedName>
</protein>